<dbReference type="InterPro" id="IPR041674">
    <property type="entry name" value="TetR_C_22"/>
</dbReference>
<evidence type="ECO:0000313" key="6">
    <source>
        <dbReference type="EMBL" id="GMA26995.1"/>
    </source>
</evidence>
<dbReference type="PANTHER" id="PTHR30055">
    <property type="entry name" value="HTH-TYPE TRANSCRIPTIONAL REGULATOR RUTR"/>
    <property type="match status" value="1"/>
</dbReference>
<proteinExistence type="predicted"/>
<dbReference type="EMBL" id="BSUL01000001">
    <property type="protein sequence ID" value="GMA26995.1"/>
    <property type="molecule type" value="Genomic_DNA"/>
</dbReference>
<gene>
    <name evidence="6" type="ORF">GCM10025874_02480</name>
</gene>
<sequence>MVPGLETGISGVARTLRNEPVQARSAARLKALLDATAEVLDEVGYERLTTAMIAERAGASIGTVYRYFPDRLAVLQALGRRNLASFQSSLAERFAERAPQHWSAVFDALLELLEQRFAEVAGFRSIRFGDVIDLGLTGDRAQGGDALGAQLAELLAASGLADGPELRFRSRFALQIAEAGLTLAFSGPEERRAEAIRTTGATLTGYFTHFHP</sequence>
<dbReference type="Gene3D" id="1.10.357.10">
    <property type="entry name" value="Tetracycline Repressor, domain 2"/>
    <property type="match status" value="1"/>
</dbReference>
<dbReference type="AlphaFoldDB" id="A0AA37UAZ5"/>
<dbReference type="InterPro" id="IPR009057">
    <property type="entry name" value="Homeodomain-like_sf"/>
</dbReference>
<reference evidence="6 7" key="1">
    <citation type="journal article" date="2014" name="Int. J. Syst. Evol. Microbiol.">
        <title>Complete genome sequence of Corynebacterium casei LMG S-19264T (=DSM 44701T), isolated from a smear-ripened cheese.</title>
        <authorList>
            <consortium name="US DOE Joint Genome Institute (JGI-PGF)"/>
            <person name="Walter F."/>
            <person name="Albersmeier A."/>
            <person name="Kalinowski J."/>
            <person name="Ruckert C."/>
        </authorList>
    </citation>
    <scope>NUCLEOTIDE SEQUENCE [LARGE SCALE GENOMIC DNA]</scope>
    <source>
        <strain evidence="6 7">NBRC 112289</strain>
    </source>
</reference>
<keyword evidence="7" id="KW-1185">Reference proteome</keyword>
<dbReference type="GO" id="GO:0000976">
    <property type="term" value="F:transcription cis-regulatory region binding"/>
    <property type="evidence" value="ECO:0007669"/>
    <property type="project" value="TreeGrafter"/>
</dbReference>
<feature type="DNA-binding region" description="H-T-H motif" evidence="4">
    <location>
        <begin position="49"/>
        <end position="68"/>
    </location>
</feature>
<name>A0AA37UAZ5_9MICO</name>
<comment type="caution">
    <text evidence="6">The sequence shown here is derived from an EMBL/GenBank/DDBJ whole genome shotgun (WGS) entry which is preliminary data.</text>
</comment>
<feature type="domain" description="HTH tetR-type" evidence="5">
    <location>
        <begin position="26"/>
        <end position="86"/>
    </location>
</feature>
<dbReference type="Proteomes" id="UP001157160">
    <property type="component" value="Unassembled WGS sequence"/>
</dbReference>
<evidence type="ECO:0000259" key="5">
    <source>
        <dbReference type="PROSITE" id="PS50977"/>
    </source>
</evidence>
<accession>A0AA37UAZ5</accession>
<evidence type="ECO:0000256" key="3">
    <source>
        <dbReference type="ARBA" id="ARBA00023163"/>
    </source>
</evidence>
<dbReference type="InterPro" id="IPR050109">
    <property type="entry name" value="HTH-type_TetR-like_transc_reg"/>
</dbReference>
<dbReference type="Pfam" id="PF00440">
    <property type="entry name" value="TetR_N"/>
    <property type="match status" value="1"/>
</dbReference>
<organism evidence="6 7">
    <name type="scientific">Arenivirga flava</name>
    <dbReference type="NCBI Taxonomy" id="1930060"/>
    <lineage>
        <taxon>Bacteria</taxon>
        <taxon>Bacillati</taxon>
        <taxon>Actinomycetota</taxon>
        <taxon>Actinomycetes</taxon>
        <taxon>Micrococcales</taxon>
        <taxon>Microbacteriaceae</taxon>
        <taxon>Arenivirga</taxon>
    </lineage>
</organism>
<keyword evidence="2 4" id="KW-0238">DNA-binding</keyword>
<evidence type="ECO:0000256" key="2">
    <source>
        <dbReference type="ARBA" id="ARBA00023125"/>
    </source>
</evidence>
<dbReference type="InterPro" id="IPR001647">
    <property type="entry name" value="HTH_TetR"/>
</dbReference>
<dbReference type="Pfam" id="PF17928">
    <property type="entry name" value="TetR_C_22"/>
    <property type="match status" value="1"/>
</dbReference>
<evidence type="ECO:0000256" key="1">
    <source>
        <dbReference type="ARBA" id="ARBA00023015"/>
    </source>
</evidence>
<protein>
    <submittedName>
        <fullName evidence="6">TetR family transcriptional regulator</fullName>
    </submittedName>
</protein>
<keyword evidence="1" id="KW-0805">Transcription regulation</keyword>
<dbReference type="SUPFAM" id="SSF46689">
    <property type="entry name" value="Homeodomain-like"/>
    <property type="match status" value="1"/>
</dbReference>
<evidence type="ECO:0000313" key="7">
    <source>
        <dbReference type="Proteomes" id="UP001157160"/>
    </source>
</evidence>
<evidence type="ECO:0000256" key="4">
    <source>
        <dbReference type="PROSITE-ProRule" id="PRU00335"/>
    </source>
</evidence>
<dbReference type="PANTHER" id="PTHR30055:SF151">
    <property type="entry name" value="TRANSCRIPTIONAL REGULATORY PROTEIN"/>
    <property type="match status" value="1"/>
</dbReference>
<dbReference type="GO" id="GO:0003700">
    <property type="term" value="F:DNA-binding transcription factor activity"/>
    <property type="evidence" value="ECO:0007669"/>
    <property type="project" value="TreeGrafter"/>
</dbReference>
<dbReference type="PROSITE" id="PS50977">
    <property type="entry name" value="HTH_TETR_2"/>
    <property type="match status" value="1"/>
</dbReference>
<dbReference type="PRINTS" id="PR00455">
    <property type="entry name" value="HTHTETR"/>
</dbReference>
<keyword evidence="3" id="KW-0804">Transcription</keyword>